<gene>
    <name evidence="2" type="ORF">SAMN05660313_00169</name>
</gene>
<name>A0A1K1M0V4_9FLAO</name>
<keyword evidence="1" id="KW-0812">Transmembrane</keyword>
<keyword evidence="3" id="KW-1185">Reference proteome</keyword>
<keyword evidence="1" id="KW-1133">Transmembrane helix</keyword>
<feature type="transmembrane region" description="Helical" evidence="1">
    <location>
        <begin position="37"/>
        <end position="57"/>
    </location>
</feature>
<evidence type="ECO:0000313" key="2">
    <source>
        <dbReference type="EMBL" id="SFW15542.1"/>
    </source>
</evidence>
<dbReference type="EMBL" id="FPIY01000001">
    <property type="protein sequence ID" value="SFW15542.1"/>
    <property type="molecule type" value="Genomic_DNA"/>
</dbReference>
<dbReference type="STRING" id="76595.SAMN05660313_00169"/>
<evidence type="ECO:0000313" key="3">
    <source>
        <dbReference type="Proteomes" id="UP000183257"/>
    </source>
</evidence>
<protein>
    <recommendedName>
        <fullName evidence="4">DUF4199 domain-containing protein</fullName>
    </recommendedName>
</protein>
<organism evidence="2 3">
    <name type="scientific">Cellulophaga fucicola</name>
    <dbReference type="NCBI Taxonomy" id="76595"/>
    <lineage>
        <taxon>Bacteria</taxon>
        <taxon>Pseudomonadati</taxon>
        <taxon>Bacteroidota</taxon>
        <taxon>Flavobacteriia</taxon>
        <taxon>Flavobacteriales</taxon>
        <taxon>Flavobacteriaceae</taxon>
        <taxon>Cellulophaga</taxon>
    </lineage>
</organism>
<feature type="transmembrane region" description="Helical" evidence="1">
    <location>
        <begin position="12"/>
        <end position="31"/>
    </location>
</feature>
<feature type="transmembrane region" description="Helical" evidence="1">
    <location>
        <begin position="144"/>
        <end position="166"/>
    </location>
</feature>
<evidence type="ECO:0000256" key="1">
    <source>
        <dbReference type="SAM" id="Phobius"/>
    </source>
</evidence>
<proteinExistence type="predicted"/>
<reference evidence="3" key="1">
    <citation type="submission" date="2016-11" db="EMBL/GenBank/DDBJ databases">
        <authorList>
            <person name="Varghese N."/>
            <person name="Submissions S."/>
        </authorList>
    </citation>
    <scope>NUCLEOTIDE SEQUENCE [LARGE SCALE GENOMIC DNA]</scope>
    <source>
        <strain evidence="3">DSM 24786</strain>
    </source>
</reference>
<dbReference type="Proteomes" id="UP000183257">
    <property type="component" value="Unassembled WGS sequence"/>
</dbReference>
<feature type="transmembrane region" description="Helical" evidence="1">
    <location>
        <begin position="78"/>
        <end position="101"/>
    </location>
</feature>
<dbReference type="InterPro" id="IPR025250">
    <property type="entry name" value="DUF4199"/>
</dbReference>
<accession>A0A1K1M0V4</accession>
<dbReference type="AlphaFoldDB" id="A0A1K1M0V4"/>
<dbReference type="Pfam" id="PF13858">
    <property type="entry name" value="DUF4199"/>
    <property type="match status" value="1"/>
</dbReference>
<sequence>MEENLPKTGKYALNYGLILGGISVVFGLMLFSLDMHYQGGAMVFVVSMLLTLAFILIGMFQFKKANGGFISVGQALKIGVGVSLVGGIIGIIFNQILVGVIDPDFMTKATEYQKAMLLESGLTIEQIEANIEMTKPFQTPTMQILFGLLYSIIMGFILSLIPALLIKKQETI</sequence>
<evidence type="ECO:0008006" key="4">
    <source>
        <dbReference type="Google" id="ProtNLM"/>
    </source>
</evidence>
<dbReference type="RefSeq" id="WP_072301867.1">
    <property type="nucleotide sequence ID" value="NZ_FPIY01000001.1"/>
</dbReference>
<dbReference type="OrthoDB" id="1122768at2"/>
<keyword evidence="1" id="KW-0472">Membrane</keyword>